<dbReference type="PROSITE" id="PS51257">
    <property type="entry name" value="PROKAR_LIPOPROTEIN"/>
    <property type="match status" value="1"/>
</dbReference>
<dbReference type="InterPro" id="IPR036852">
    <property type="entry name" value="Peptidase_S8/S53_dom_sf"/>
</dbReference>
<dbReference type="PROSITE" id="PS00136">
    <property type="entry name" value="SUBTILASE_ASP"/>
    <property type="match status" value="1"/>
</dbReference>
<feature type="active site" description="Charge relay system" evidence="5 6">
    <location>
        <position position="231"/>
    </location>
</feature>
<evidence type="ECO:0000256" key="6">
    <source>
        <dbReference type="PROSITE-ProRule" id="PRU01240"/>
    </source>
</evidence>
<proteinExistence type="inferred from homology"/>
<dbReference type="PROSITE" id="PS00138">
    <property type="entry name" value="SUBTILASE_SER"/>
    <property type="match status" value="1"/>
</dbReference>
<comment type="similarity">
    <text evidence="1 6 7">Belongs to the peptidase S8 family.</text>
</comment>
<dbReference type="GO" id="GO:0004252">
    <property type="term" value="F:serine-type endopeptidase activity"/>
    <property type="evidence" value="ECO:0007669"/>
    <property type="project" value="UniProtKB-UniRule"/>
</dbReference>
<keyword evidence="3 6" id="KW-0378">Hydrolase</keyword>
<evidence type="ECO:0000256" key="8">
    <source>
        <dbReference type="SAM" id="SignalP"/>
    </source>
</evidence>
<dbReference type="PANTHER" id="PTHR43806:SF11">
    <property type="entry name" value="CEREVISIN-RELATED"/>
    <property type="match status" value="1"/>
</dbReference>
<keyword evidence="11" id="KW-1185">Reference proteome</keyword>
<dbReference type="Gene3D" id="3.40.50.200">
    <property type="entry name" value="Peptidase S8/S53 domain"/>
    <property type="match status" value="1"/>
</dbReference>
<dbReference type="RefSeq" id="WP_015236534.1">
    <property type="nucleotide sequence ID" value="NC_019793.1"/>
</dbReference>
<dbReference type="SUPFAM" id="SSF52743">
    <property type="entry name" value="Subtilisin-like"/>
    <property type="match status" value="1"/>
</dbReference>
<dbReference type="InterPro" id="IPR022398">
    <property type="entry name" value="Peptidase_S8_His-AS"/>
</dbReference>
<evidence type="ECO:0000256" key="2">
    <source>
        <dbReference type="ARBA" id="ARBA00022670"/>
    </source>
</evidence>
<sequence>MKQGKWFLLGLGSLLLGSCGQLLSNAVSNPVTSAKTAEMLSVQGVGAQNRYIIVFKSEQLPADAAQRVRQAGGKPTKQLASVGVMTAIGNAAFAQRLGRDSAVLSIGKEHLYTLPQLERAQAASVAGQGDVGARDQWDMRRIGAFSTAQRVGAARQQAVTVAVLDTGVMSDHPDLAGQVAYSVGTNYCQETGKDGTTGYPVYSRLIDFDQTPNFSGDSEDCVSANATYEAHGTHVSGTIAAKVGGGDIVGVAPNVKIAGYKVFDRYRFTDAGKVYEGVGGFDGPIFAAILDAASKKVAVLNMSLGGTLDRSNKDDNASWIAWSRVMKIANQTGTLIVAAAGNSAENSNGTIAHIPSDVSSIMSVSATGVASLRTDASGDLVAAGPDVMAFYSNFGASTDISAPGGDCGTNPANGQSWCIGANRANRPADWYKHLIYSSVINETTGEATYDYYAGTSMASPHVAGVAALLKAVHPEYSPNQLRSQLKNSAENVGQQQQFGAGLVNALNAIR</sequence>
<evidence type="ECO:0000313" key="11">
    <source>
        <dbReference type="Proteomes" id="UP000010467"/>
    </source>
</evidence>
<evidence type="ECO:0000259" key="9">
    <source>
        <dbReference type="Pfam" id="PF00082"/>
    </source>
</evidence>
<dbReference type="GO" id="GO:0006508">
    <property type="term" value="P:proteolysis"/>
    <property type="evidence" value="ECO:0007669"/>
    <property type="project" value="UniProtKB-KW"/>
</dbReference>
<feature type="signal peptide" evidence="8">
    <location>
        <begin position="1"/>
        <end position="24"/>
    </location>
</feature>
<feature type="domain" description="Peptidase S8/S53" evidence="9">
    <location>
        <begin position="157"/>
        <end position="501"/>
    </location>
</feature>
<evidence type="ECO:0000256" key="3">
    <source>
        <dbReference type="ARBA" id="ARBA00022801"/>
    </source>
</evidence>
<gene>
    <name evidence="10" type="ordered locus">Deipe_2768</name>
</gene>
<keyword evidence="8" id="KW-0732">Signal</keyword>
<evidence type="ECO:0000313" key="10">
    <source>
        <dbReference type="EMBL" id="AFZ68232.1"/>
    </source>
</evidence>
<reference evidence="11" key="1">
    <citation type="submission" date="2012-03" db="EMBL/GenBank/DDBJ databases">
        <title>Complete sequence of chromosome of Deinococcus peraridilitoris DSM 19664.</title>
        <authorList>
            <person name="Lucas S."/>
            <person name="Copeland A."/>
            <person name="Lapidus A."/>
            <person name="Glavina del Rio T."/>
            <person name="Dalin E."/>
            <person name="Tice H."/>
            <person name="Bruce D."/>
            <person name="Goodwin L."/>
            <person name="Pitluck S."/>
            <person name="Peters L."/>
            <person name="Mikhailova N."/>
            <person name="Lu M."/>
            <person name="Kyrpides N."/>
            <person name="Mavromatis K."/>
            <person name="Ivanova N."/>
            <person name="Brettin T."/>
            <person name="Detter J.C."/>
            <person name="Han C."/>
            <person name="Larimer F."/>
            <person name="Land M."/>
            <person name="Hauser L."/>
            <person name="Markowitz V."/>
            <person name="Cheng J.-F."/>
            <person name="Hugenholtz P."/>
            <person name="Woyke T."/>
            <person name="Wu D."/>
            <person name="Pukall R."/>
            <person name="Steenblock K."/>
            <person name="Brambilla E."/>
            <person name="Klenk H.-P."/>
            <person name="Eisen J.A."/>
        </authorList>
    </citation>
    <scope>NUCLEOTIDE SEQUENCE [LARGE SCALE GENOMIC DNA]</scope>
    <source>
        <strain evidence="11">DSM 19664 / LMG 22246 / CIP 109416 / KR-200</strain>
    </source>
</reference>
<protein>
    <submittedName>
        <fullName evidence="10">Subtilisin-like serine protease</fullName>
    </submittedName>
</protein>
<dbReference type="InterPro" id="IPR000209">
    <property type="entry name" value="Peptidase_S8/S53_dom"/>
</dbReference>
<evidence type="ECO:0000256" key="5">
    <source>
        <dbReference type="PIRSR" id="PIRSR615500-1"/>
    </source>
</evidence>
<dbReference type="PROSITE" id="PS51892">
    <property type="entry name" value="SUBTILASE"/>
    <property type="match status" value="1"/>
</dbReference>
<dbReference type="InterPro" id="IPR050131">
    <property type="entry name" value="Peptidase_S8_subtilisin-like"/>
</dbReference>
<name>L0A4Y2_DEIPD</name>
<dbReference type="InterPro" id="IPR023827">
    <property type="entry name" value="Peptidase_S8_Asp-AS"/>
</dbReference>
<dbReference type="EMBL" id="CP003382">
    <property type="protein sequence ID" value="AFZ68232.1"/>
    <property type="molecule type" value="Genomic_DNA"/>
</dbReference>
<dbReference type="Proteomes" id="UP000010467">
    <property type="component" value="Chromosome"/>
</dbReference>
<dbReference type="InterPro" id="IPR015500">
    <property type="entry name" value="Peptidase_S8_subtilisin-rel"/>
</dbReference>
<dbReference type="PROSITE" id="PS00137">
    <property type="entry name" value="SUBTILASE_HIS"/>
    <property type="match status" value="1"/>
</dbReference>
<dbReference type="HOGENOM" id="CLU_541759_0_0_0"/>
<accession>L0A4Y2</accession>
<feature type="chain" id="PRO_5003939613" evidence="8">
    <location>
        <begin position="25"/>
        <end position="510"/>
    </location>
</feature>
<dbReference type="Pfam" id="PF00082">
    <property type="entry name" value="Peptidase_S8"/>
    <property type="match status" value="1"/>
</dbReference>
<dbReference type="KEGG" id="dpd:Deipe_2768"/>
<dbReference type="AlphaFoldDB" id="L0A4Y2"/>
<organism evidence="10 11">
    <name type="scientific">Deinococcus peraridilitoris (strain DSM 19664 / LMG 22246 / CIP 109416 / KR-200)</name>
    <dbReference type="NCBI Taxonomy" id="937777"/>
    <lineage>
        <taxon>Bacteria</taxon>
        <taxon>Thermotogati</taxon>
        <taxon>Deinococcota</taxon>
        <taxon>Deinococci</taxon>
        <taxon>Deinococcales</taxon>
        <taxon>Deinococcaceae</taxon>
        <taxon>Deinococcus</taxon>
    </lineage>
</organism>
<dbReference type="PANTHER" id="PTHR43806">
    <property type="entry name" value="PEPTIDASE S8"/>
    <property type="match status" value="1"/>
</dbReference>
<evidence type="ECO:0000256" key="4">
    <source>
        <dbReference type="ARBA" id="ARBA00022825"/>
    </source>
</evidence>
<keyword evidence="2 6" id="KW-0645">Protease</keyword>
<dbReference type="eggNOG" id="COG1404">
    <property type="taxonomic scope" value="Bacteria"/>
</dbReference>
<evidence type="ECO:0000256" key="1">
    <source>
        <dbReference type="ARBA" id="ARBA00011073"/>
    </source>
</evidence>
<evidence type="ECO:0000256" key="7">
    <source>
        <dbReference type="RuleBase" id="RU003355"/>
    </source>
</evidence>
<dbReference type="OrthoDB" id="9798386at2"/>
<feature type="active site" description="Charge relay system" evidence="5 6">
    <location>
        <position position="165"/>
    </location>
</feature>
<feature type="active site" description="Charge relay system" evidence="5 6">
    <location>
        <position position="456"/>
    </location>
</feature>
<dbReference type="InterPro" id="IPR023828">
    <property type="entry name" value="Peptidase_S8_Ser-AS"/>
</dbReference>
<keyword evidence="4 6" id="KW-0720">Serine protease</keyword>
<dbReference type="PRINTS" id="PR00723">
    <property type="entry name" value="SUBTILISIN"/>
</dbReference>
<dbReference type="PATRIC" id="fig|937777.3.peg.2783"/>
<dbReference type="STRING" id="937777.Deipe_2768"/>